<comment type="caution">
    <text evidence="2">The sequence shown here is derived from an EMBL/GenBank/DDBJ whole genome shotgun (WGS) entry which is preliminary data.</text>
</comment>
<feature type="non-terminal residue" evidence="2">
    <location>
        <position position="62"/>
    </location>
</feature>
<dbReference type="EMBL" id="CAJVPQ010007912">
    <property type="protein sequence ID" value="CAG8701738.1"/>
    <property type="molecule type" value="Genomic_DNA"/>
</dbReference>
<sequence length="62" mass="7184">MNIHRSFWTKESSKKSDSTSNQGSDSNQEEIEVVSEVLQITILLEDKSRKKHVKTYSKQSKQ</sequence>
<name>A0A9N9HR79_9GLOM</name>
<protein>
    <submittedName>
        <fullName evidence="2">669_t:CDS:1</fullName>
    </submittedName>
</protein>
<accession>A0A9N9HR79</accession>
<reference evidence="2" key="1">
    <citation type="submission" date="2021-06" db="EMBL/GenBank/DDBJ databases">
        <authorList>
            <person name="Kallberg Y."/>
            <person name="Tangrot J."/>
            <person name="Rosling A."/>
        </authorList>
    </citation>
    <scope>NUCLEOTIDE SEQUENCE</scope>
    <source>
        <strain evidence="2">UK204</strain>
    </source>
</reference>
<evidence type="ECO:0000313" key="2">
    <source>
        <dbReference type="EMBL" id="CAG8701738.1"/>
    </source>
</evidence>
<dbReference type="AlphaFoldDB" id="A0A9N9HR79"/>
<feature type="region of interest" description="Disordered" evidence="1">
    <location>
        <begin position="1"/>
        <end position="30"/>
    </location>
</feature>
<evidence type="ECO:0000256" key="1">
    <source>
        <dbReference type="SAM" id="MobiDB-lite"/>
    </source>
</evidence>
<evidence type="ECO:0000313" key="3">
    <source>
        <dbReference type="Proteomes" id="UP000789570"/>
    </source>
</evidence>
<keyword evidence="3" id="KW-1185">Reference proteome</keyword>
<organism evidence="2 3">
    <name type="scientific">Funneliformis caledonium</name>
    <dbReference type="NCBI Taxonomy" id="1117310"/>
    <lineage>
        <taxon>Eukaryota</taxon>
        <taxon>Fungi</taxon>
        <taxon>Fungi incertae sedis</taxon>
        <taxon>Mucoromycota</taxon>
        <taxon>Glomeromycotina</taxon>
        <taxon>Glomeromycetes</taxon>
        <taxon>Glomerales</taxon>
        <taxon>Glomeraceae</taxon>
        <taxon>Funneliformis</taxon>
    </lineage>
</organism>
<gene>
    <name evidence="2" type="ORF">FCALED_LOCUS13512</name>
</gene>
<proteinExistence type="predicted"/>
<dbReference type="Proteomes" id="UP000789570">
    <property type="component" value="Unassembled WGS sequence"/>
</dbReference>